<evidence type="ECO:0008006" key="4">
    <source>
        <dbReference type="Google" id="ProtNLM"/>
    </source>
</evidence>
<evidence type="ECO:0000313" key="2">
    <source>
        <dbReference type="EMBL" id="ERK49003.1"/>
    </source>
</evidence>
<comment type="caution">
    <text evidence="2">The sequence shown here is derived from an EMBL/GenBank/DDBJ whole genome shotgun (WGS) entry which is preliminary data.</text>
</comment>
<dbReference type="OrthoDB" id="3825678at2"/>
<protein>
    <recommendedName>
        <fullName evidence="4">Ribbon-helix-helix protein, CopG family</fullName>
    </recommendedName>
</protein>
<keyword evidence="3" id="KW-1185">Reference proteome</keyword>
<feature type="region of interest" description="Disordered" evidence="1">
    <location>
        <begin position="16"/>
        <end position="44"/>
    </location>
</feature>
<dbReference type="EMBL" id="ACVN02000334">
    <property type="protein sequence ID" value="ERK49003.1"/>
    <property type="molecule type" value="Genomic_DNA"/>
</dbReference>
<dbReference type="RefSeq" id="WP_021798966.1">
    <property type="nucleotide sequence ID" value="NZ_ACVN02000334.1"/>
</dbReference>
<dbReference type="GeneID" id="95358977"/>
<accession>U2R5W1</accession>
<dbReference type="Proteomes" id="UP000017052">
    <property type="component" value="Unassembled WGS sequence"/>
</dbReference>
<organism evidence="2 3">
    <name type="scientific">Propionibacterium acidifaciens F0233</name>
    <dbReference type="NCBI Taxonomy" id="553198"/>
    <lineage>
        <taxon>Bacteria</taxon>
        <taxon>Bacillati</taxon>
        <taxon>Actinomycetota</taxon>
        <taxon>Actinomycetes</taxon>
        <taxon>Propionibacteriales</taxon>
        <taxon>Propionibacteriaceae</taxon>
        <taxon>Propionibacterium</taxon>
    </lineage>
</organism>
<gene>
    <name evidence="2" type="ORF">HMPREF0682_1547</name>
</gene>
<proteinExistence type="predicted"/>
<sequence length="111" mass="11959">MPRRVSLPGAEEFFRPTQGAVPADPRAVARQDGPDAGPVGATSGRVRHDEKITIYLSGEELLGLERARLALRARHRASADRGRIVREAIAIALADLAANGEASELVRRLRA</sequence>
<evidence type="ECO:0000256" key="1">
    <source>
        <dbReference type="SAM" id="MobiDB-lite"/>
    </source>
</evidence>
<name>U2R5W1_9ACTN</name>
<reference evidence="2" key="1">
    <citation type="submission" date="2013-08" db="EMBL/GenBank/DDBJ databases">
        <authorList>
            <person name="Durkin A.S."/>
            <person name="Haft D.R."/>
            <person name="McCorrison J."/>
            <person name="Torralba M."/>
            <person name="Gillis M."/>
            <person name="Haft D.H."/>
            <person name="Methe B."/>
            <person name="Sutton G."/>
            <person name="Nelson K.E."/>
        </authorList>
    </citation>
    <scope>NUCLEOTIDE SEQUENCE [LARGE SCALE GENOMIC DNA]</scope>
    <source>
        <strain evidence="2">F0233</strain>
    </source>
</reference>
<dbReference type="AlphaFoldDB" id="U2R5W1"/>
<evidence type="ECO:0000313" key="3">
    <source>
        <dbReference type="Proteomes" id="UP000017052"/>
    </source>
</evidence>